<dbReference type="Pfam" id="PF06945">
    <property type="entry name" value="DUF1289"/>
    <property type="match status" value="1"/>
</dbReference>
<evidence type="ECO:0000313" key="2">
    <source>
        <dbReference type="Proteomes" id="UP001165583"/>
    </source>
</evidence>
<dbReference type="Proteomes" id="UP001165583">
    <property type="component" value="Unassembled WGS sequence"/>
</dbReference>
<accession>A0ABT2I9R3</accession>
<dbReference type="InterPro" id="IPR010710">
    <property type="entry name" value="DUF1289"/>
</dbReference>
<gene>
    <name evidence="1" type="ORF">NZK81_18615</name>
</gene>
<organism evidence="1 2">
    <name type="scientific">Novosphingobium mangrovi</name>
    <name type="common">ex Huang et al. 2023</name>
    <dbReference type="NCBI Taxonomy" id="2976432"/>
    <lineage>
        <taxon>Bacteria</taxon>
        <taxon>Pseudomonadati</taxon>
        <taxon>Pseudomonadota</taxon>
        <taxon>Alphaproteobacteria</taxon>
        <taxon>Sphingomonadales</taxon>
        <taxon>Sphingomonadaceae</taxon>
        <taxon>Novosphingobium</taxon>
    </lineage>
</organism>
<dbReference type="RefSeq" id="WP_260047596.1">
    <property type="nucleotide sequence ID" value="NZ_JANZXA010000016.1"/>
</dbReference>
<dbReference type="PANTHER" id="PTHR35175">
    <property type="entry name" value="DUF1289 DOMAIN-CONTAINING PROTEIN"/>
    <property type="match status" value="1"/>
</dbReference>
<evidence type="ECO:0000313" key="1">
    <source>
        <dbReference type="EMBL" id="MCT2401570.1"/>
    </source>
</evidence>
<name>A0ABT2I9R3_9SPHN</name>
<dbReference type="PANTHER" id="PTHR35175:SF2">
    <property type="entry name" value="DUF1289 DOMAIN-CONTAINING PROTEIN"/>
    <property type="match status" value="1"/>
</dbReference>
<reference evidence="1" key="1">
    <citation type="submission" date="2022-09" db="EMBL/GenBank/DDBJ databases">
        <title>Novosphingobium sp. Nov., a polycyclic aromatic hydrocarbon-degrading bacterium isolated form mangrove sediments in HongKong.</title>
        <authorList>
            <person name="Hu Z."/>
        </authorList>
    </citation>
    <scope>NUCLEOTIDE SEQUENCE</scope>
    <source>
        <strain evidence="1">HK4-1</strain>
    </source>
</reference>
<proteinExistence type="predicted"/>
<keyword evidence="2" id="KW-1185">Reference proteome</keyword>
<dbReference type="EMBL" id="JANZXA010000016">
    <property type="protein sequence ID" value="MCT2401570.1"/>
    <property type="molecule type" value="Genomic_DNA"/>
</dbReference>
<sequence>MSAASSPCTGVCRIDPATGWCQGCRRTLDEIAAWRAMSEADRRTVMDWLAARKGSD</sequence>
<comment type="caution">
    <text evidence="1">The sequence shown here is derived from an EMBL/GenBank/DDBJ whole genome shotgun (WGS) entry which is preliminary data.</text>
</comment>
<protein>
    <submittedName>
        <fullName evidence="1">DUF1289 domain-containing protein</fullName>
    </submittedName>
</protein>